<protein>
    <submittedName>
        <fullName evidence="4">PfkB family carbohydrate kinase</fullName>
    </submittedName>
</protein>
<keyword evidence="1" id="KW-0808">Transferase</keyword>
<evidence type="ECO:0000313" key="5">
    <source>
        <dbReference type="Proteomes" id="UP001220610"/>
    </source>
</evidence>
<dbReference type="Proteomes" id="UP001220610">
    <property type="component" value="Chromosome"/>
</dbReference>
<dbReference type="GO" id="GO:0033786">
    <property type="term" value="F:heptose-1-phosphate adenylyltransferase activity"/>
    <property type="evidence" value="ECO:0007669"/>
    <property type="project" value="TreeGrafter"/>
</dbReference>
<dbReference type="InterPro" id="IPR011611">
    <property type="entry name" value="PfkB_dom"/>
</dbReference>
<dbReference type="EMBL" id="CP119311">
    <property type="protein sequence ID" value="WEK35529.1"/>
    <property type="molecule type" value="Genomic_DNA"/>
</dbReference>
<dbReference type="Gene3D" id="3.40.1190.20">
    <property type="match status" value="1"/>
</dbReference>
<evidence type="ECO:0000256" key="1">
    <source>
        <dbReference type="ARBA" id="ARBA00022679"/>
    </source>
</evidence>
<dbReference type="GO" id="GO:0016773">
    <property type="term" value="F:phosphotransferase activity, alcohol group as acceptor"/>
    <property type="evidence" value="ECO:0007669"/>
    <property type="project" value="InterPro"/>
</dbReference>
<evidence type="ECO:0000256" key="2">
    <source>
        <dbReference type="ARBA" id="ARBA00022777"/>
    </source>
</evidence>
<evidence type="ECO:0000313" key="4">
    <source>
        <dbReference type="EMBL" id="WEK35529.1"/>
    </source>
</evidence>
<proteinExistence type="predicted"/>
<dbReference type="PANTHER" id="PTHR46969">
    <property type="entry name" value="BIFUNCTIONAL PROTEIN HLDE"/>
    <property type="match status" value="1"/>
</dbReference>
<feature type="domain" description="Carbohydrate kinase PfkB" evidence="3">
    <location>
        <begin position="18"/>
        <end position="316"/>
    </location>
</feature>
<reference evidence="4" key="1">
    <citation type="submission" date="2023-03" db="EMBL/GenBank/DDBJ databases">
        <title>Andean soil-derived lignocellulolytic bacterial consortium as a source of novel taxa and putative plastic-active enzymes.</title>
        <authorList>
            <person name="Diaz-Garcia L."/>
            <person name="Chuvochina M."/>
            <person name="Feuerriegel G."/>
            <person name="Bunk B."/>
            <person name="Sproer C."/>
            <person name="Streit W.R."/>
            <person name="Rodriguez L.M."/>
            <person name="Overmann J."/>
            <person name="Jimenez D.J."/>
        </authorList>
    </citation>
    <scope>NUCLEOTIDE SEQUENCE</scope>
    <source>
        <strain evidence="4">MAG 7</strain>
    </source>
</reference>
<dbReference type="AlphaFoldDB" id="A0AAJ5WQP3"/>
<sequence length="331" mass="36692">MKAINLDELFNRFGDIKVGVLGDVMLDTYWWGHVDRISPEAPVPVVALDRREYRIGGAGNVALNLVSLKAKVNILSVMGKDEDGKLLKGLFEEKGIGTEYLLKRSDRITTNKTRVISRNQQMMRLDAEITDDLSEPDEKALLASVEKYILTEKPQVLILEDYNKGVLTDRVIGATLSLCKANNVLTTVDPKRKNFFNYRGVDIFKPNLKEVKDALNLILEEVNTESLSNIHQLLQQKLHHQISFITLSEKGVFYQDGTNAHIFPSHLRNIADVSGAGDTVIAVASLVYAATHHVGLMAEVANIAGGLVCEQVGTVAIDREQLLTECQLLLS</sequence>
<dbReference type="InterPro" id="IPR029056">
    <property type="entry name" value="Ribokinase-like"/>
</dbReference>
<dbReference type="CDD" id="cd01172">
    <property type="entry name" value="RfaE_like"/>
    <property type="match status" value="1"/>
</dbReference>
<dbReference type="GO" id="GO:0005829">
    <property type="term" value="C:cytosol"/>
    <property type="evidence" value="ECO:0007669"/>
    <property type="project" value="TreeGrafter"/>
</dbReference>
<keyword evidence="2 4" id="KW-0418">Kinase</keyword>
<dbReference type="InterPro" id="IPR011913">
    <property type="entry name" value="RfaE_dom_I"/>
</dbReference>
<organism evidence="4 5">
    <name type="scientific">Candidatus Pseudobacter hemicellulosilyticus</name>
    <dbReference type="NCBI Taxonomy" id="3121375"/>
    <lineage>
        <taxon>Bacteria</taxon>
        <taxon>Pseudomonadati</taxon>
        <taxon>Bacteroidota</taxon>
        <taxon>Chitinophagia</taxon>
        <taxon>Chitinophagales</taxon>
        <taxon>Chitinophagaceae</taxon>
        <taxon>Pseudobacter</taxon>
    </lineage>
</organism>
<dbReference type="PANTHER" id="PTHR46969:SF1">
    <property type="entry name" value="BIFUNCTIONAL PROTEIN HLDE"/>
    <property type="match status" value="1"/>
</dbReference>
<gene>
    <name evidence="4" type="ORF">P0Y53_23820</name>
</gene>
<dbReference type="SUPFAM" id="SSF53613">
    <property type="entry name" value="Ribokinase-like"/>
    <property type="match status" value="1"/>
</dbReference>
<name>A0AAJ5WQP3_9BACT</name>
<dbReference type="Pfam" id="PF00294">
    <property type="entry name" value="PfkB"/>
    <property type="match status" value="1"/>
</dbReference>
<dbReference type="GO" id="GO:0033785">
    <property type="term" value="F:heptose 7-phosphate kinase activity"/>
    <property type="evidence" value="ECO:0007669"/>
    <property type="project" value="TreeGrafter"/>
</dbReference>
<evidence type="ECO:0000259" key="3">
    <source>
        <dbReference type="Pfam" id="PF00294"/>
    </source>
</evidence>
<accession>A0AAJ5WQP3</accession>